<evidence type="ECO:0000259" key="1">
    <source>
        <dbReference type="SMART" id="SM00507"/>
    </source>
</evidence>
<gene>
    <name evidence="2" type="ORF">AAG747_05515</name>
</gene>
<dbReference type="Pfam" id="PF01844">
    <property type="entry name" value="HNH"/>
    <property type="match status" value="1"/>
</dbReference>
<dbReference type="RefSeq" id="WP_346820136.1">
    <property type="nucleotide sequence ID" value="NZ_JBDKWZ010000002.1"/>
</dbReference>
<proteinExistence type="predicted"/>
<name>A0AAW9S7Q1_9BACT</name>
<feature type="domain" description="HNH nuclease" evidence="1">
    <location>
        <begin position="43"/>
        <end position="101"/>
    </location>
</feature>
<dbReference type="InterPro" id="IPR002711">
    <property type="entry name" value="HNH"/>
</dbReference>
<organism evidence="2 3">
    <name type="scientific">Rapidithrix thailandica</name>
    <dbReference type="NCBI Taxonomy" id="413964"/>
    <lineage>
        <taxon>Bacteria</taxon>
        <taxon>Pseudomonadati</taxon>
        <taxon>Bacteroidota</taxon>
        <taxon>Cytophagia</taxon>
        <taxon>Cytophagales</taxon>
        <taxon>Flammeovirgaceae</taxon>
        <taxon>Rapidithrix</taxon>
    </lineage>
</organism>
<keyword evidence="2" id="KW-0540">Nuclease</keyword>
<dbReference type="GO" id="GO:0004519">
    <property type="term" value="F:endonuclease activity"/>
    <property type="evidence" value="ECO:0007669"/>
    <property type="project" value="UniProtKB-KW"/>
</dbReference>
<evidence type="ECO:0000313" key="2">
    <source>
        <dbReference type="EMBL" id="MEN7547353.1"/>
    </source>
</evidence>
<protein>
    <submittedName>
        <fullName evidence="2">HNH endonuclease</fullName>
    </submittedName>
</protein>
<reference evidence="2 3" key="1">
    <citation type="submission" date="2024-04" db="EMBL/GenBank/DDBJ databases">
        <title>Novel genus in family Flammeovirgaceae.</title>
        <authorList>
            <person name="Nguyen T.H."/>
            <person name="Vuong T.Q."/>
            <person name="Le H."/>
            <person name="Kim S.-G."/>
        </authorList>
    </citation>
    <scope>NUCLEOTIDE SEQUENCE [LARGE SCALE GENOMIC DNA]</scope>
    <source>
        <strain evidence="2 3">JCM 23209</strain>
    </source>
</reference>
<evidence type="ECO:0000313" key="3">
    <source>
        <dbReference type="Proteomes" id="UP001403385"/>
    </source>
</evidence>
<keyword evidence="2" id="KW-0378">Hydrolase</keyword>
<dbReference type="Proteomes" id="UP001403385">
    <property type="component" value="Unassembled WGS sequence"/>
</dbReference>
<dbReference type="SMART" id="SM00507">
    <property type="entry name" value="HNHc"/>
    <property type="match status" value="1"/>
</dbReference>
<sequence>MADIETPISFSSETLEFIKSIDIDNDFSHEDWGNDEYMSIRKEARNFYRIEQKGNCAYCRGPVSMKSASNCQVEHIVPKSLHKEFAFTPKNLCVVCADCNEIKREQETIGDIKETLKTPRKVKKYPRSSGAFLIVHPHFDNYADHILIVNGLYVDKSSKKGNFTIGTCNLNRRLAEFGWESDILDDSELMNEMNSYITETSQVKRTKSLNKIKAQLFNI</sequence>
<dbReference type="EMBL" id="JBDKWZ010000002">
    <property type="protein sequence ID" value="MEN7547353.1"/>
    <property type="molecule type" value="Genomic_DNA"/>
</dbReference>
<dbReference type="InterPro" id="IPR003615">
    <property type="entry name" value="HNH_nuc"/>
</dbReference>
<dbReference type="GO" id="GO:0003676">
    <property type="term" value="F:nucleic acid binding"/>
    <property type="evidence" value="ECO:0007669"/>
    <property type="project" value="InterPro"/>
</dbReference>
<accession>A0AAW9S7Q1</accession>
<keyword evidence="2" id="KW-0255">Endonuclease</keyword>
<dbReference type="AlphaFoldDB" id="A0AAW9S7Q1"/>
<comment type="caution">
    <text evidence="2">The sequence shown here is derived from an EMBL/GenBank/DDBJ whole genome shotgun (WGS) entry which is preliminary data.</text>
</comment>
<dbReference type="CDD" id="cd00085">
    <property type="entry name" value="HNHc"/>
    <property type="match status" value="1"/>
</dbReference>
<dbReference type="Gene3D" id="1.10.30.50">
    <property type="match status" value="1"/>
</dbReference>
<keyword evidence="3" id="KW-1185">Reference proteome</keyword>
<dbReference type="GO" id="GO:0008270">
    <property type="term" value="F:zinc ion binding"/>
    <property type="evidence" value="ECO:0007669"/>
    <property type="project" value="InterPro"/>
</dbReference>